<keyword evidence="3" id="KW-1185">Reference proteome</keyword>
<feature type="signal peptide" evidence="1">
    <location>
        <begin position="1"/>
        <end position="25"/>
    </location>
</feature>
<keyword evidence="1" id="KW-0732">Signal</keyword>
<evidence type="ECO:0000313" key="2">
    <source>
        <dbReference type="EMBL" id="KAK2553235.1"/>
    </source>
</evidence>
<evidence type="ECO:0000256" key="1">
    <source>
        <dbReference type="SAM" id="SignalP"/>
    </source>
</evidence>
<name>A0AAD9UXI6_ACRCE</name>
<proteinExistence type="predicted"/>
<sequence length="205" mass="23667">MLKTMATASALVGCLFVLFTGRSMAVPIRCQTPRAGSTANDVKTWIWTKSMQLSRVTGETMSDFAQARLGDPHYDEFVHNIPGLPRYSWHLDSIQEPTLLKQIIEELFAFVDFFEEMKRYEIVNGSSFVQKFDDLINDINNFRAEFQVLEMCLGYSVTNRMTTLQPTPSPTLTKKGHDEWELGVQQEFLHWLIPVQVEFHRQTRV</sequence>
<gene>
    <name evidence="2" type="ORF">P5673_025433</name>
</gene>
<protein>
    <submittedName>
        <fullName evidence="2">Uncharacterized protein</fullName>
    </submittedName>
</protein>
<feature type="chain" id="PRO_5042029208" evidence="1">
    <location>
        <begin position="26"/>
        <end position="205"/>
    </location>
</feature>
<organism evidence="2 3">
    <name type="scientific">Acropora cervicornis</name>
    <name type="common">Staghorn coral</name>
    <dbReference type="NCBI Taxonomy" id="6130"/>
    <lineage>
        <taxon>Eukaryota</taxon>
        <taxon>Metazoa</taxon>
        <taxon>Cnidaria</taxon>
        <taxon>Anthozoa</taxon>
        <taxon>Hexacorallia</taxon>
        <taxon>Scleractinia</taxon>
        <taxon>Astrocoeniina</taxon>
        <taxon>Acroporidae</taxon>
        <taxon>Acropora</taxon>
    </lineage>
</organism>
<dbReference type="AlphaFoldDB" id="A0AAD9UXI6"/>
<comment type="caution">
    <text evidence="2">The sequence shown here is derived from an EMBL/GenBank/DDBJ whole genome shotgun (WGS) entry which is preliminary data.</text>
</comment>
<dbReference type="Proteomes" id="UP001249851">
    <property type="component" value="Unassembled WGS sequence"/>
</dbReference>
<accession>A0AAD9UXI6</accession>
<evidence type="ECO:0000313" key="3">
    <source>
        <dbReference type="Proteomes" id="UP001249851"/>
    </source>
</evidence>
<reference evidence="2" key="2">
    <citation type="journal article" date="2023" name="Science">
        <title>Genomic signatures of disease resistance in endangered staghorn corals.</title>
        <authorList>
            <person name="Vollmer S.V."/>
            <person name="Selwyn J.D."/>
            <person name="Despard B.A."/>
            <person name="Roesel C.L."/>
        </authorList>
    </citation>
    <scope>NUCLEOTIDE SEQUENCE</scope>
    <source>
        <strain evidence="2">K2</strain>
    </source>
</reference>
<reference evidence="2" key="1">
    <citation type="journal article" date="2023" name="G3 (Bethesda)">
        <title>Whole genome assembly and annotation of the endangered Caribbean coral Acropora cervicornis.</title>
        <authorList>
            <person name="Selwyn J.D."/>
            <person name="Vollmer S.V."/>
        </authorList>
    </citation>
    <scope>NUCLEOTIDE SEQUENCE</scope>
    <source>
        <strain evidence="2">K2</strain>
    </source>
</reference>
<dbReference type="EMBL" id="JARQWQ010000079">
    <property type="protein sequence ID" value="KAK2553235.1"/>
    <property type="molecule type" value="Genomic_DNA"/>
</dbReference>